<feature type="binding site" evidence="14">
    <location>
        <position position="310"/>
    </location>
    <ligand>
        <name>S-adenosyl-L-methionine</name>
        <dbReference type="ChEBI" id="CHEBI:59789"/>
    </ligand>
</feature>
<comment type="catalytic activity">
    <reaction evidence="13">
        <text>cytidine(967) in 16S rRNA + S-adenosyl-L-methionine = 5-methylcytidine(967) in 16S rRNA + S-adenosyl-L-homocysteine + H(+)</text>
        <dbReference type="Rhea" id="RHEA:42748"/>
        <dbReference type="Rhea" id="RHEA-COMP:10219"/>
        <dbReference type="Rhea" id="RHEA-COMP:10220"/>
        <dbReference type="ChEBI" id="CHEBI:15378"/>
        <dbReference type="ChEBI" id="CHEBI:57856"/>
        <dbReference type="ChEBI" id="CHEBI:59789"/>
        <dbReference type="ChEBI" id="CHEBI:74483"/>
        <dbReference type="ChEBI" id="CHEBI:82748"/>
        <dbReference type="EC" id="2.1.1.176"/>
    </reaction>
</comment>
<feature type="binding site" evidence="14">
    <location>
        <begin position="259"/>
        <end position="265"/>
    </location>
    <ligand>
        <name>S-adenosyl-L-methionine</name>
        <dbReference type="ChEBI" id="CHEBI:59789"/>
    </ligand>
</feature>
<dbReference type="NCBIfam" id="NF011494">
    <property type="entry name" value="PRK14902.1"/>
    <property type="match status" value="1"/>
</dbReference>
<feature type="active site" description="Nucleophile" evidence="14">
    <location>
        <position position="382"/>
    </location>
</feature>
<dbReference type="PROSITE" id="PS01153">
    <property type="entry name" value="NOL1_NOP2_SUN"/>
    <property type="match status" value="1"/>
</dbReference>
<evidence type="ECO:0000256" key="14">
    <source>
        <dbReference type="PROSITE-ProRule" id="PRU01023"/>
    </source>
</evidence>
<comment type="function">
    <text evidence="1">Specifically methylates the cytosine at position 967 (m5C967) of 16S rRNA.</text>
</comment>
<evidence type="ECO:0000256" key="5">
    <source>
        <dbReference type="ARBA" id="ARBA00022490"/>
    </source>
</evidence>
<evidence type="ECO:0000256" key="8">
    <source>
        <dbReference type="ARBA" id="ARBA00022679"/>
    </source>
</evidence>
<evidence type="ECO:0000256" key="9">
    <source>
        <dbReference type="ARBA" id="ARBA00022691"/>
    </source>
</evidence>
<reference evidence="16 17" key="1">
    <citation type="submission" date="2021-03" db="EMBL/GenBank/DDBJ databases">
        <title>Antimicrobial resistance genes in bacteria isolated from Japanese honey, and their potential for conferring macrolide and lincosamide resistance in the American foulbrood pathogen Paenibacillus larvae.</title>
        <authorList>
            <person name="Okamoto M."/>
            <person name="Kumagai M."/>
            <person name="Kanamori H."/>
            <person name="Takamatsu D."/>
        </authorList>
    </citation>
    <scope>NUCLEOTIDE SEQUENCE [LARGE SCALE GENOMIC DNA]</scope>
    <source>
        <strain evidence="16 17">J8TS2</strain>
    </source>
</reference>
<dbReference type="GO" id="GO:0008168">
    <property type="term" value="F:methyltransferase activity"/>
    <property type="evidence" value="ECO:0007669"/>
    <property type="project" value="UniProtKB-KW"/>
</dbReference>
<dbReference type="InterPro" id="IPR001678">
    <property type="entry name" value="MeTrfase_RsmB-F_NOP2_dom"/>
</dbReference>
<dbReference type="SUPFAM" id="SSF48013">
    <property type="entry name" value="NusB-like"/>
    <property type="match status" value="1"/>
</dbReference>
<comment type="caution">
    <text evidence="16">The sequence shown here is derived from an EMBL/GenBank/DDBJ whole genome shotgun (WGS) entry which is preliminary data.</text>
</comment>
<comment type="similarity">
    <text evidence="3 14">Belongs to the class I-like SAM-binding methyltransferase superfamily. RsmB/NOP family.</text>
</comment>
<sequence length="447" mass="50261">MNKKKKSVREAALHILELIDKQQSYSNLLLNQVIQKEKITGPDIGLLTELVYGTIQRKLTLDYYLQPFLRKRPDHWVLNLLRLSIYQMVYLDKIPDRAILFEAVEIAKRRGHKGISSFVNGILRQVQRQGLPSLTAIVDPVERLSVETSHPLWLVQRWNKQFGWEKTKAMCEYNLLPPVQTARVNTHRITTSEVVSLLKEEGFDVQPSPIIPEGIRVLRGNIAHSQAYESGLLSIQDESSMVVAYALEISPDFTVLDACAAPGGKTGHIAEKLQGTGKVVALDLHAHKVKLINENAARIGLHNIEARVIDSRTTSEVLQLESFDRVLVDAPCSGLGVLRRKPDIKYSKTIQDIAALSHVQLEILTESAKLVKKSGLLIYSTCTVDLEENLETVNEFLRQQENFTPHDIHLPDSLAHLVDPKANKIQILPQDFGGDGFFIAAFKKKDQ</sequence>
<dbReference type="InterPro" id="IPR004573">
    <property type="entry name" value="rRNA_ssu_MeTfrase_B"/>
</dbReference>
<evidence type="ECO:0000256" key="7">
    <source>
        <dbReference type="ARBA" id="ARBA00022603"/>
    </source>
</evidence>
<dbReference type="EMBL" id="BORB01000013">
    <property type="protein sequence ID" value="GIN57559.1"/>
    <property type="molecule type" value="Genomic_DNA"/>
</dbReference>
<keyword evidence="17" id="KW-1185">Reference proteome</keyword>
<dbReference type="SUPFAM" id="SSF53335">
    <property type="entry name" value="S-adenosyl-L-methionine-dependent methyltransferases"/>
    <property type="match status" value="1"/>
</dbReference>
<dbReference type="PANTHER" id="PTHR22807:SF53">
    <property type="entry name" value="RIBOSOMAL RNA SMALL SUBUNIT METHYLTRANSFERASE B-RELATED"/>
    <property type="match status" value="1"/>
</dbReference>
<dbReference type="InterPro" id="IPR023267">
    <property type="entry name" value="RCMT"/>
</dbReference>
<dbReference type="Gene3D" id="3.30.70.1170">
    <property type="entry name" value="Sun protein, domain 3"/>
    <property type="match status" value="1"/>
</dbReference>
<dbReference type="InterPro" id="IPR018314">
    <property type="entry name" value="RsmB/NOL1/NOP2-like_CS"/>
</dbReference>
<dbReference type="CDD" id="cd02440">
    <property type="entry name" value="AdoMet_MTases"/>
    <property type="match status" value="1"/>
</dbReference>
<keyword evidence="8 14" id="KW-0808">Transferase</keyword>
<organism evidence="16 17">
    <name type="scientific">Lederbergia ruris</name>
    <dbReference type="NCBI Taxonomy" id="217495"/>
    <lineage>
        <taxon>Bacteria</taxon>
        <taxon>Bacillati</taxon>
        <taxon>Bacillota</taxon>
        <taxon>Bacilli</taxon>
        <taxon>Bacillales</taxon>
        <taxon>Bacillaceae</taxon>
        <taxon>Lederbergia</taxon>
    </lineage>
</organism>
<keyword evidence="9 14" id="KW-0949">S-adenosyl-L-methionine</keyword>
<dbReference type="Gene3D" id="3.40.50.150">
    <property type="entry name" value="Vaccinia Virus protein VP39"/>
    <property type="match status" value="1"/>
</dbReference>
<feature type="domain" description="SAM-dependent MTase RsmB/NOP-type" evidence="15">
    <location>
        <begin position="170"/>
        <end position="445"/>
    </location>
</feature>
<keyword evidence="7 14" id="KW-0489">Methyltransferase</keyword>
<feature type="binding site" evidence="14">
    <location>
        <position position="283"/>
    </location>
    <ligand>
        <name>S-adenosyl-L-methionine</name>
        <dbReference type="ChEBI" id="CHEBI:59789"/>
    </ligand>
</feature>
<evidence type="ECO:0000259" key="15">
    <source>
        <dbReference type="PROSITE" id="PS51686"/>
    </source>
</evidence>
<evidence type="ECO:0000256" key="3">
    <source>
        <dbReference type="ARBA" id="ARBA00007494"/>
    </source>
</evidence>
<dbReference type="InterPro" id="IPR029063">
    <property type="entry name" value="SAM-dependent_MTases_sf"/>
</dbReference>
<dbReference type="Pfam" id="PF01029">
    <property type="entry name" value="NusB"/>
    <property type="match status" value="1"/>
</dbReference>
<evidence type="ECO:0000313" key="17">
    <source>
        <dbReference type="Proteomes" id="UP000679950"/>
    </source>
</evidence>
<proteinExistence type="inferred from homology"/>
<evidence type="ECO:0000256" key="6">
    <source>
        <dbReference type="ARBA" id="ARBA00022552"/>
    </source>
</evidence>
<evidence type="ECO:0000256" key="2">
    <source>
        <dbReference type="ARBA" id="ARBA00004496"/>
    </source>
</evidence>
<dbReference type="InterPro" id="IPR049560">
    <property type="entry name" value="MeTrfase_RsmB-F_NOP2_cat"/>
</dbReference>
<gene>
    <name evidence="16" type="ORF">J8TS2_18780</name>
</gene>
<dbReference type="NCBIfam" id="TIGR00563">
    <property type="entry name" value="rsmB"/>
    <property type="match status" value="1"/>
</dbReference>
<evidence type="ECO:0000256" key="11">
    <source>
        <dbReference type="ARBA" id="ARBA00030399"/>
    </source>
</evidence>
<name>A0ABQ4KHY0_9BACI</name>
<dbReference type="RefSeq" id="WP_158320414.1">
    <property type="nucleotide sequence ID" value="NZ_BORB01000013.1"/>
</dbReference>
<comment type="subcellular location">
    <subcellularLocation>
        <location evidence="2">Cytoplasm</location>
    </subcellularLocation>
</comment>
<evidence type="ECO:0000256" key="12">
    <source>
        <dbReference type="ARBA" id="ARBA00031088"/>
    </source>
</evidence>
<evidence type="ECO:0000256" key="13">
    <source>
        <dbReference type="ARBA" id="ARBA00047283"/>
    </source>
</evidence>
<accession>A0ABQ4KHY0</accession>
<dbReference type="EC" id="2.1.1.176" evidence="4"/>
<keyword evidence="6" id="KW-0698">rRNA processing</keyword>
<dbReference type="Pfam" id="PF22458">
    <property type="entry name" value="RsmF-B_ferredox"/>
    <property type="match status" value="1"/>
</dbReference>
<dbReference type="Proteomes" id="UP000679950">
    <property type="component" value="Unassembled WGS sequence"/>
</dbReference>
<feature type="binding site" evidence="14">
    <location>
        <position position="329"/>
    </location>
    <ligand>
        <name>S-adenosyl-L-methionine</name>
        <dbReference type="ChEBI" id="CHEBI:59789"/>
    </ligand>
</feature>
<dbReference type="GO" id="GO:0032259">
    <property type="term" value="P:methylation"/>
    <property type="evidence" value="ECO:0007669"/>
    <property type="project" value="UniProtKB-KW"/>
</dbReference>
<dbReference type="InterPro" id="IPR035926">
    <property type="entry name" value="NusB-like_sf"/>
</dbReference>
<dbReference type="Pfam" id="PF01189">
    <property type="entry name" value="Methyltr_RsmB-F"/>
    <property type="match status" value="1"/>
</dbReference>
<evidence type="ECO:0000313" key="16">
    <source>
        <dbReference type="EMBL" id="GIN57559.1"/>
    </source>
</evidence>
<dbReference type="PANTHER" id="PTHR22807">
    <property type="entry name" value="NOP2 YEAST -RELATED NOL1/NOP2/FMU SUN DOMAIN-CONTAINING"/>
    <property type="match status" value="1"/>
</dbReference>
<keyword evidence="5" id="KW-0963">Cytoplasm</keyword>
<dbReference type="InterPro" id="IPR006027">
    <property type="entry name" value="NusB_RsmB_TIM44"/>
</dbReference>
<protein>
    <recommendedName>
        <fullName evidence="4">16S rRNA (cytosine(967)-C(5))-methyltransferase</fullName>
        <ecNumber evidence="4">2.1.1.176</ecNumber>
    </recommendedName>
    <alternativeName>
        <fullName evidence="11">16S rRNA m5C967 methyltransferase</fullName>
    </alternativeName>
    <alternativeName>
        <fullName evidence="12">rRNA (cytosine-C(5)-)-methyltransferase RsmB</fullName>
    </alternativeName>
</protein>
<dbReference type="InterPro" id="IPR054728">
    <property type="entry name" value="RsmB-like_ferredoxin"/>
</dbReference>
<dbReference type="Gene3D" id="1.10.940.10">
    <property type="entry name" value="NusB-like"/>
    <property type="match status" value="1"/>
</dbReference>
<evidence type="ECO:0000256" key="10">
    <source>
        <dbReference type="ARBA" id="ARBA00022884"/>
    </source>
</evidence>
<dbReference type="PRINTS" id="PR02008">
    <property type="entry name" value="RCMTFAMILY"/>
</dbReference>
<evidence type="ECO:0000256" key="4">
    <source>
        <dbReference type="ARBA" id="ARBA00012140"/>
    </source>
</evidence>
<dbReference type="PROSITE" id="PS51686">
    <property type="entry name" value="SAM_MT_RSMB_NOP"/>
    <property type="match status" value="1"/>
</dbReference>
<keyword evidence="10 14" id="KW-0694">RNA-binding</keyword>
<evidence type="ECO:0000256" key="1">
    <source>
        <dbReference type="ARBA" id="ARBA00002724"/>
    </source>
</evidence>